<dbReference type="AlphaFoldDB" id="A0A517Y4D1"/>
<dbReference type="InterPro" id="IPR039425">
    <property type="entry name" value="RNA_pol_sigma-70-like"/>
</dbReference>
<evidence type="ECO:0000256" key="4">
    <source>
        <dbReference type="ARBA" id="ARBA00023125"/>
    </source>
</evidence>
<evidence type="ECO:0000259" key="7">
    <source>
        <dbReference type="Pfam" id="PF07638"/>
    </source>
</evidence>
<evidence type="ECO:0000256" key="2">
    <source>
        <dbReference type="ARBA" id="ARBA00023015"/>
    </source>
</evidence>
<dbReference type="InterPro" id="IPR013324">
    <property type="entry name" value="RNA_pol_sigma_r3/r4-like"/>
</dbReference>
<sequence>MTSGEPNNNSVTMWLQDLQAGEAVAAGRIWQRYYERLVRLAAHKLRTAPRRVADEEDVVLNAFDSFCRGVNGGRFPRLDDRDDLWQVLVMLTARKAINQAKHDQRQKRGGGLTRGESVFSGTSDEPVAGIDQVVGGEPTPEFAQQVGEEFDQLLASLNDETLRRIALAKLEGYTNDEIAAQLGVRTRTIERKLSLIRDLWGQFEKPDAKSILS</sequence>
<keyword evidence="3" id="KW-0731">Sigma factor</keyword>
<proteinExistence type="inferred from homology"/>
<dbReference type="SUPFAM" id="SSF88946">
    <property type="entry name" value="Sigma2 domain of RNA polymerase sigma factors"/>
    <property type="match status" value="1"/>
</dbReference>
<dbReference type="GO" id="GO:0016987">
    <property type="term" value="F:sigma factor activity"/>
    <property type="evidence" value="ECO:0007669"/>
    <property type="project" value="UniProtKB-KW"/>
</dbReference>
<protein>
    <submittedName>
        <fullName evidence="8">ECF sigma factor</fullName>
    </submittedName>
</protein>
<dbReference type="InterPro" id="IPR013325">
    <property type="entry name" value="RNA_pol_sigma_r2"/>
</dbReference>
<dbReference type="OrthoDB" id="291381at2"/>
<dbReference type="PANTHER" id="PTHR43133:SF8">
    <property type="entry name" value="RNA POLYMERASE SIGMA FACTOR HI_1459-RELATED"/>
    <property type="match status" value="1"/>
</dbReference>
<dbReference type="Proteomes" id="UP000315017">
    <property type="component" value="Chromosome"/>
</dbReference>
<feature type="region of interest" description="Disordered" evidence="6">
    <location>
        <begin position="99"/>
        <end position="138"/>
    </location>
</feature>
<organism evidence="8 9">
    <name type="scientific">Anatilimnocola aggregata</name>
    <dbReference type="NCBI Taxonomy" id="2528021"/>
    <lineage>
        <taxon>Bacteria</taxon>
        <taxon>Pseudomonadati</taxon>
        <taxon>Planctomycetota</taxon>
        <taxon>Planctomycetia</taxon>
        <taxon>Pirellulales</taxon>
        <taxon>Pirellulaceae</taxon>
        <taxon>Anatilimnocola</taxon>
    </lineage>
</organism>
<dbReference type="GO" id="GO:0006352">
    <property type="term" value="P:DNA-templated transcription initiation"/>
    <property type="evidence" value="ECO:0007669"/>
    <property type="project" value="InterPro"/>
</dbReference>
<keyword evidence="9" id="KW-1185">Reference proteome</keyword>
<dbReference type="Gene3D" id="1.10.10.10">
    <property type="entry name" value="Winged helix-like DNA-binding domain superfamily/Winged helix DNA-binding domain"/>
    <property type="match status" value="1"/>
</dbReference>
<dbReference type="RefSeq" id="WP_145083433.1">
    <property type="nucleotide sequence ID" value="NZ_CP036274.1"/>
</dbReference>
<dbReference type="PANTHER" id="PTHR43133">
    <property type="entry name" value="RNA POLYMERASE ECF-TYPE SIGMA FACTO"/>
    <property type="match status" value="1"/>
</dbReference>
<dbReference type="Pfam" id="PF07638">
    <property type="entry name" value="Sigma70_ECF"/>
    <property type="match status" value="1"/>
</dbReference>
<keyword evidence="5" id="KW-0804">Transcription</keyword>
<gene>
    <name evidence="8" type="ORF">ETAA8_01550</name>
</gene>
<reference evidence="8 9" key="1">
    <citation type="submission" date="2019-02" db="EMBL/GenBank/DDBJ databases">
        <title>Deep-cultivation of Planctomycetes and their phenomic and genomic characterization uncovers novel biology.</title>
        <authorList>
            <person name="Wiegand S."/>
            <person name="Jogler M."/>
            <person name="Boedeker C."/>
            <person name="Pinto D."/>
            <person name="Vollmers J."/>
            <person name="Rivas-Marin E."/>
            <person name="Kohn T."/>
            <person name="Peeters S.H."/>
            <person name="Heuer A."/>
            <person name="Rast P."/>
            <person name="Oberbeckmann S."/>
            <person name="Bunk B."/>
            <person name="Jeske O."/>
            <person name="Meyerdierks A."/>
            <person name="Storesund J.E."/>
            <person name="Kallscheuer N."/>
            <person name="Luecker S."/>
            <person name="Lage O.M."/>
            <person name="Pohl T."/>
            <person name="Merkel B.J."/>
            <person name="Hornburger P."/>
            <person name="Mueller R.-W."/>
            <person name="Bruemmer F."/>
            <person name="Labrenz M."/>
            <person name="Spormann A.M."/>
            <person name="Op den Camp H."/>
            <person name="Overmann J."/>
            <person name="Amann R."/>
            <person name="Jetten M.S.M."/>
            <person name="Mascher T."/>
            <person name="Medema M.H."/>
            <person name="Devos D.P."/>
            <person name="Kaster A.-K."/>
            <person name="Ovreas L."/>
            <person name="Rohde M."/>
            <person name="Galperin M.Y."/>
            <person name="Jogler C."/>
        </authorList>
    </citation>
    <scope>NUCLEOTIDE SEQUENCE [LARGE SCALE GENOMIC DNA]</scope>
    <source>
        <strain evidence="8 9">ETA_A8</strain>
    </source>
</reference>
<keyword evidence="4" id="KW-0238">DNA-binding</keyword>
<name>A0A517Y4D1_9BACT</name>
<dbReference type="EMBL" id="CP036274">
    <property type="protein sequence ID" value="QDU25094.1"/>
    <property type="molecule type" value="Genomic_DNA"/>
</dbReference>
<dbReference type="InterPro" id="IPR036388">
    <property type="entry name" value="WH-like_DNA-bd_sf"/>
</dbReference>
<evidence type="ECO:0000256" key="3">
    <source>
        <dbReference type="ARBA" id="ARBA00023082"/>
    </source>
</evidence>
<comment type="similarity">
    <text evidence="1">Belongs to the sigma-70 factor family. ECF subfamily.</text>
</comment>
<keyword evidence="2" id="KW-0805">Transcription regulation</keyword>
<accession>A0A517Y4D1</accession>
<evidence type="ECO:0000313" key="8">
    <source>
        <dbReference type="EMBL" id="QDU25094.1"/>
    </source>
</evidence>
<dbReference type="SUPFAM" id="SSF88659">
    <property type="entry name" value="Sigma3 and sigma4 domains of RNA polymerase sigma factors"/>
    <property type="match status" value="1"/>
</dbReference>
<dbReference type="InterPro" id="IPR053812">
    <property type="entry name" value="HTH_Sigma70_ECF-like"/>
</dbReference>
<evidence type="ECO:0000256" key="5">
    <source>
        <dbReference type="ARBA" id="ARBA00023163"/>
    </source>
</evidence>
<dbReference type="GO" id="GO:0003677">
    <property type="term" value="F:DNA binding"/>
    <property type="evidence" value="ECO:0007669"/>
    <property type="project" value="UniProtKB-KW"/>
</dbReference>
<evidence type="ECO:0000256" key="6">
    <source>
        <dbReference type="SAM" id="MobiDB-lite"/>
    </source>
</evidence>
<evidence type="ECO:0000313" key="9">
    <source>
        <dbReference type="Proteomes" id="UP000315017"/>
    </source>
</evidence>
<dbReference type="KEGG" id="aagg:ETAA8_01550"/>
<feature type="domain" description="RNA polymerase sigma-70 ECF-like HTH" evidence="7">
    <location>
        <begin position="9"/>
        <end position="200"/>
    </location>
</feature>
<dbReference type="Gene3D" id="1.10.1740.10">
    <property type="match status" value="1"/>
</dbReference>
<evidence type="ECO:0000256" key="1">
    <source>
        <dbReference type="ARBA" id="ARBA00010641"/>
    </source>
</evidence>